<dbReference type="PANTHER" id="PTHR12304">
    <property type="entry name" value="INOSINE-URIDINE PREFERRING NUCLEOSIDE HYDROLASE"/>
    <property type="match status" value="1"/>
</dbReference>
<proteinExistence type="predicted"/>
<dbReference type="InterPro" id="IPR023186">
    <property type="entry name" value="IUNH"/>
</dbReference>
<evidence type="ECO:0000313" key="4">
    <source>
        <dbReference type="EMBL" id="MXR36988.1"/>
    </source>
</evidence>
<dbReference type="InterPro" id="IPR036452">
    <property type="entry name" value="Ribo_hydro-like"/>
</dbReference>
<accession>A0A845BP85</accession>
<protein>
    <submittedName>
        <fullName evidence="4">Nucleoside hydrolase</fullName>
    </submittedName>
</protein>
<dbReference type="InterPro" id="IPR001910">
    <property type="entry name" value="Inosine/uridine_hydrolase_dom"/>
</dbReference>
<dbReference type="RefSeq" id="WP_160796326.1">
    <property type="nucleotide sequence ID" value="NZ_WSSB01000006.1"/>
</dbReference>
<dbReference type="SUPFAM" id="SSF53590">
    <property type="entry name" value="Nucleoside hydrolase"/>
    <property type="match status" value="1"/>
</dbReference>
<sequence>MHKLPVIFDTDPGLDDAIALLFLLGARDEIDLLGITCVAGNVGIEAVSRNARMVCEWAGRSDIKVYAGAERPLIRHLVTAERVHGKTGMEGAPMHEPAMPLQEAHAVDFIIDTLRREPAGTVTLCPVGPLTNIALALLKAPDIAARIKQIVLMGGAYFEGGNVTPSAEFNFYVDPHSAQQVLHAGIPLVMLPLDVTHKACTSASRVAALSSLSNYCGPLAASLLTSFERHDVQKYGQMGAPLHDPCAIAWLLAPGLFSGREVNIEVETDSPLTQGHCAVDWWGTTGRSSNALYLTEVDADAMFGRMAQAIAKLP</sequence>
<dbReference type="GO" id="GO:0045437">
    <property type="term" value="F:uridine nucleosidase activity"/>
    <property type="evidence" value="ECO:0007669"/>
    <property type="project" value="UniProtKB-ARBA"/>
</dbReference>
<evidence type="ECO:0000256" key="2">
    <source>
        <dbReference type="ARBA" id="ARBA00023295"/>
    </source>
</evidence>
<dbReference type="CDD" id="cd02651">
    <property type="entry name" value="nuc_hydro_IU_UC_XIUA"/>
    <property type="match status" value="1"/>
</dbReference>
<dbReference type="Proteomes" id="UP000467214">
    <property type="component" value="Unassembled WGS sequence"/>
</dbReference>
<dbReference type="GO" id="GO:0006152">
    <property type="term" value="P:purine nucleoside catabolic process"/>
    <property type="evidence" value="ECO:0007669"/>
    <property type="project" value="TreeGrafter"/>
</dbReference>
<organism evidence="4 5">
    <name type="scientific">Craterilacuibacter sinensis</name>
    <dbReference type="NCBI Taxonomy" id="2686017"/>
    <lineage>
        <taxon>Bacteria</taxon>
        <taxon>Pseudomonadati</taxon>
        <taxon>Pseudomonadota</taxon>
        <taxon>Betaproteobacteria</taxon>
        <taxon>Neisseriales</taxon>
        <taxon>Neisseriaceae</taxon>
        <taxon>Craterilacuibacter</taxon>
    </lineage>
</organism>
<dbReference type="Pfam" id="PF01156">
    <property type="entry name" value="IU_nuc_hydro"/>
    <property type="match status" value="1"/>
</dbReference>
<dbReference type="EMBL" id="WSSB01000006">
    <property type="protein sequence ID" value="MXR36988.1"/>
    <property type="molecule type" value="Genomic_DNA"/>
</dbReference>
<keyword evidence="1 4" id="KW-0378">Hydrolase</keyword>
<name>A0A845BP85_9NEIS</name>
<dbReference type="Gene3D" id="3.90.245.10">
    <property type="entry name" value="Ribonucleoside hydrolase-like"/>
    <property type="match status" value="1"/>
</dbReference>
<evidence type="ECO:0000256" key="1">
    <source>
        <dbReference type="ARBA" id="ARBA00022801"/>
    </source>
</evidence>
<dbReference type="AlphaFoldDB" id="A0A845BP85"/>
<dbReference type="GO" id="GO:0008477">
    <property type="term" value="F:purine nucleosidase activity"/>
    <property type="evidence" value="ECO:0007669"/>
    <property type="project" value="TreeGrafter"/>
</dbReference>
<feature type="domain" description="Inosine/uridine-preferring nucleoside hydrolase" evidence="3">
    <location>
        <begin position="6"/>
        <end position="303"/>
    </location>
</feature>
<keyword evidence="2" id="KW-0326">Glycosidase</keyword>
<evidence type="ECO:0000259" key="3">
    <source>
        <dbReference type="Pfam" id="PF01156"/>
    </source>
</evidence>
<dbReference type="InterPro" id="IPR015910">
    <property type="entry name" value="I/U_nuclsd_hydro_CS"/>
</dbReference>
<dbReference type="PANTHER" id="PTHR12304:SF4">
    <property type="entry name" value="URIDINE NUCLEOSIDASE"/>
    <property type="match status" value="1"/>
</dbReference>
<evidence type="ECO:0000313" key="5">
    <source>
        <dbReference type="Proteomes" id="UP000467214"/>
    </source>
</evidence>
<comment type="caution">
    <text evidence="4">The sequence shown here is derived from an EMBL/GenBank/DDBJ whole genome shotgun (WGS) entry which is preliminary data.</text>
</comment>
<dbReference type="PROSITE" id="PS01247">
    <property type="entry name" value="IUNH"/>
    <property type="match status" value="1"/>
</dbReference>
<keyword evidence="5" id="KW-1185">Reference proteome</keyword>
<dbReference type="GO" id="GO:0005829">
    <property type="term" value="C:cytosol"/>
    <property type="evidence" value="ECO:0007669"/>
    <property type="project" value="TreeGrafter"/>
</dbReference>
<reference evidence="4 5" key="1">
    <citation type="submission" date="2019-12" db="EMBL/GenBank/DDBJ databases">
        <title>Neisseriaceae gen. nov. sp. Genome sequencing and assembly.</title>
        <authorList>
            <person name="Liu Z."/>
            <person name="Li A."/>
        </authorList>
    </citation>
    <scope>NUCLEOTIDE SEQUENCE [LARGE SCALE GENOMIC DNA]</scope>
    <source>
        <strain evidence="4 5">B2N2-7</strain>
    </source>
</reference>
<gene>
    <name evidence="4" type="ORF">GQF02_08390</name>
</gene>